<dbReference type="GO" id="GO:0032259">
    <property type="term" value="P:methylation"/>
    <property type="evidence" value="ECO:0007669"/>
    <property type="project" value="UniProtKB-KW"/>
</dbReference>
<reference evidence="1 2" key="1">
    <citation type="submission" date="2007-03" db="EMBL/GenBank/DDBJ databases">
        <title>Complete sequence of Desulfotomaculum reducens MI-1.</title>
        <authorList>
            <consortium name="US DOE Joint Genome Institute"/>
            <person name="Copeland A."/>
            <person name="Lucas S."/>
            <person name="Lapidus A."/>
            <person name="Barry K."/>
            <person name="Detter J.C."/>
            <person name="Glavina del Rio T."/>
            <person name="Hammon N."/>
            <person name="Israni S."/>
            <person name="Dalin E."/>
            <person name="Tice H."/>
            <person name="Pitluck S."/>
            <person name="Sims D."/>
            <person name="Brettin T."/>
            <person name="Bruce D."/>
            <person name="Han C."/>
            <person name="Tapia R."/>
            <person name="Schmutz J."/>
            <person name="Larimer F."/>
            <person name="Land M."/>
            <person name="Hauser L."/>
            <person name="Kyrpides N."/>
            <person name="Kim E."/>
            <person name="Tebo B.M."/>
            <person name="Richardson P."/>
        </authorList>
    </citation>
    <scope>NUCLEOTIDE SEQUENCE [LARGE SCALE GENOMIC DNA]</scope>
    <source>
        <strain evidence="1 2">MI-1</strain>
    </source>
</reference>
<evidence type="ECO:0000313" key="1">
    <source>
        <dbReference type="EMBL" id="ABO49926.1"/>
    </source>
</evidence>
<gene>
    <name evidence="1" type="ordered locus">Dred_1396</name>
</gene>
<keyword evidence="1" id="KW-0808">Transferase</keyword>
<dbReference type="SUPFAM" id="SSF53335">
    <property type="entry name" value="S-adenosyl-L-methionine-dependent methyltransferases"/>
    <property type="match status" value="1"/>
</dbReference>
<dbReference type="AlphaFoldDB" id="A4J4C3"/>
<evidence type="ECO:0000313" key="2">
    <source>
        <dbReference type="Proteomes" id="UP000001556"/>
    </source>
</evidence>
<dbReference type="GO" id="GO:0008168">
    <property type="term" value="F:methyltransferase activity"/>
    <property type="evidence" value="ECO:0007669"/>
    <property type="project" value="UniProtKB-KW"/>
</dbReference>
<name>A4J4C3_DESRM</name>
<dbReference type="Proteomes" id="UP000001556">
    <property type="component" value="Chromosome"/>
</dbReference>
<dbReference type="HOGENOM" id="CLU_1007293_0_0_9"/>
<dbReference type="STRING" id="349161.Dred_1396"/>
<dbReference type="eggNOG" id="COG4627">
    <property type="taxonomic scope" value="Bacteria"/>
</dbReference>
<accession>A4J4C3</accession>
<keyword evidence="2" id="KW-1185">Reference proteome</keyword>
<dbReference type="OrthoDB" id="9791837at2"/>
<sequence>MKGKETFEKLCNNGLIQENKPLKLHLGCGEQHFEGYINIDYPPVEHNLMNVAADVYADINQLDFPAGVIDEVRLHHVFEHFNRVTALALLIRWHSWLKIGGKLIIETPDLMGSARTILSDASFQEKMAVVRHLTGDQAARWAYHVDQWFQERFEKTLEKLGFQVLQTYQMSWSREPYLSNILVVAQKIQDLPLDEQFKKASDLLWYSTVDSTEIAMHQVWRDQLAALLFPVEKTAQDKPVGE</sequence>
<keyword evidence="1" id="KW-0830">Ubiquinone</keyword>
<keyword evidence="1" id="KW-0489">Methyltransferase</keyword>
<dbReference type="Gene3D" id="3.40.50.150">
    <property type="entry name" value="Vaccinia Virus protein VP39"/>
    <property type="match status" value="1"/>
</dbReference>
<dbReference type="InterPro" id="IPR029063">
    <property type="entry name" value="SAM-dependent_MTases_sf"/>
</dbReference>
<dbReference type="RefSeq" id="WP_011877746.1">
    <property type="nucleotide sequence ID" value="NC_009253.1"/>
</dbReference>
<dbReference type="EMBL" id="CP000612">
    <property type="protein sequence ID" value="ABO49926.1"/>
    <property type="molecule type" value="Genomic_DNA"/>
</dbReference>
<dbReference type="KEGG" id="drm:Dred_1396"/>
<proteinExistence type="predicted"/>
<organism evidence="1 2">
    <name type="scientific">Desulforamulus reducens (strain ATCC BAA-1160 / DSM 100696 / MI-1)</name>
    <name type="common">Desulfotomaculum reducens</name>
    <dbReference type="NCBI Taxonomy" id="349161"/>
    <lineage>
        <taxon>Bacteria</taxon>
        <taxon>Bacillati</taxon>
        <taxon>Bacillota</taxon>
        <taxon>Clostridia</taxon>
        <taxon>Eubacteriales</taxon>
        <taxon>Peptococcaceae</taxon>
        <taxon>Desulforamulus</taxon>
    </lineage>
</organism>
<protein>
    <submittedName>
        <fullName evidence="1">Methylase involved in ubiquinone/menaquinone biosynthesis-like protein</fullName>
    </submittedName>
</protein>